<gene>
    <name evidence="4" type="primary">soxA_1</name>
    <name evidence="4" type="ORF">SAMEA3906486_01056</name>
</gene>
<protein>
    <submittedName>
        <fullName evidence="4">Oxidoreductase</fullName>
        <ecNumber evidence="4">1.5.3.1</ecNumber>
    </submittedName>
</protein>
<evidence type="ECO:0000259" key="3">
    <source>
        <dbReference type="Pfam" id="PF01266"/>
    </source>
</evidence>
<evidence type="ECO:0000313" key="5">
    <source>
        <dbReference type="Proteomes" id="UP000076848"/>
    </source>
</evidence>
<sequence length="392" mass="42391">MDASRSAEVIVVGGGLHGSSAALHLARAGVSVLVIEKNYVGRHASGVNAGGVRTLARHLAEIPLALASRELWYGIGDLVDDDCGFEQHGQVRVAEDEADEATLRERLRTMHAHGYTHEEWITADELRAMIPRIAPTVRGGVIARGDAAADPYRTTLAFRRKAASLGARFMEGVRVHETRREGAQWIVTTDAGTCTAPTLINCAGAWADRVAQQWDEPVPLQAISPMMLVTLRMPHFLDPVVIGTARPLSFKQRGNGTVLIGGGRRAWVDRDSEWTELDFRSLGEGARTVCDMFPHMEGAVVNRGWAGIEACMPDEIPVIGPSLRREHAFHAFGFSAHGFELGPIVGQLLSELVTQGAASLPIEPFSIGRFARAGHPSGPQRPHSLSGAVRHE</sequence>
<reference evidence="4 5" key="1">
    <citation type="submission" date="2016-04" db="EMBL/GenBank/DDBJ databases">
        <authorList>
            <consortium name="Pathogen Informatics"/>
        </authorList>
    </citation>
    <scope>NUCLEOTIDE SEQUENCE [LARGE SCALE GENOMIC DNA]</scope>
    <source>
        <strain evidence="4 5">H050680373</strain>
    </source>
</reference>
<dbReference type="RefSeq" id="WP_066124473.1">
    <property type="nucleotide sequence ID" value="NZ_FKIF01000002.1"/>
</dbReference>
<evidence type="ECO:0000256" key="2">
    <source>
        <dbReference type="SAM" id="MobiDB-lite"/>
    </source>
</evidence>
<dbReference type="InterPro" id="IPR036188">
    <property type="entry name" value="FAD/NAD-bd_sf"/>
</dbReference>
<dbReference type="EC" id="1.5.3.1" evidence="4"/>
<proteinExistence type="predicted"/>
<evidence type="ECO:0000256" key="1">
    <source>
        <dbReference type="ARBA" id="ARBA00023002"/>
    </source>
</evidence>
<dbReference type="EMBL" id="FKIF01000002">
    <property type="protein sequence ID" value="SAI66606.1"/>
    <property type="molecule type" value="Genomic_DNA"/>
</dbReference>
<dbReference type="STRING" id="288768.SAMEA3906486_01056"/>
<dbReference type="GO" id="GO:0008115">
    <property type="term" value="F:sarcosine oxidase activity"/>
    <property type="evidence" value="ECO:0007669"/>
    <property type="project" value="UniProtKB-EC"/>
</dbReference>
<dbReference type="PANTHER" id="PTHR13847">
    <property type="entry name" value="SARCOSINE DEHYDROGENASE-RELATED"/>
    <property type="match status" value="1"/>
</dbReference>
<organism evidence="4 5">
    <name type="scientific">Bordetella ansorpii</name>
    <dbReference type="NCBI Taxonomy" id="288768"/>
    <lineage>
        <taxon>Bacteria</taxon>
        <taxon>Pseudomonadati</taxon>
        <taxon>Pseudomonadota</taxon>
        <taxon>Betaproteobacteria</taxon>
        <taxon>Burkholderiales</taxon>
        <taxon>Alcaligenaceae</taxon>
        <taxon>Bordetella</taxon>
    </lineage>
</organism>
<dbReference type="Gene3D" id="3.30.9.10">
    <property type="entry name" value="D-Amino Acid Oxidase, subunit A, domain 2"/>
    <property type="match status" value="1"/>
</dbReference>
<dbReference type="Gene3D" id="3.50.50.60">
    <property type="entry name" value="FAD/NAD(P)-binding domain"/>
    <property type="match status" value="1"/>
</dbReference>
<evidence type="ECO:0000313" key="4">
    <source>
        <dbReference type="EMBL" id="SAI66606.1"/>
    </source>
</evidence>
<feature type="region of interest" description="Disordered" evidence="2">
    <location>
        <begin position="372"/>
        <end position="392"/>
    </location>
</feature>
<keyword evidence="1 4" id="KW-0560">Oxidoreductase</keyword>
<dbReference type="InterPro" id="IPR006076">
    <property type="entry name" value="FAD-dep_OxRdtase"/>
</dbReference>
<dbReference type="OrthoDB" id="8673905at2"/>
<accession>A0A157S9L5</accession>
<feature type="domain" description="FAD dependent oxidoreductase" evidence="3">
    <location>
        <begin position="9"/>
        <end position="352"/>
    </location>
</feature>
<dbReference type="GO" id="GO:0005737">
    <property type="term" value="C:cytoplasm"/>
    <property type="evidence" value="ECO:0007669"/>
    <property type="project" value="TreeGrafter"/>
</dbReference>
<name>A0A157S9L5_9BORD</name>
<dbReference type="SUPFAM" id="SSF51905">
    <property type="entry name" value="FAD/NAD(P)-binding domain"/>
    <property type="match status" value="1"/>
</dbReference>
<keyword evidence="5" id="KW-1185">Reference proteome</keyword>
<dbReference type="Pfam" id="PF01266">
    <property type="entry name" value="DAO"/>
    <property type="match status" value="1"/>
</dbReference>
<dbReference type="AlphaFoldDB" id="A0A157S9L5"/>
<dbReference type="Proteomes" id="UP000076848">
    <property type="component" value="Unassembled WGS sequence"/>
</dbReference>